<dbReference type="Gene3D" id="3.60.10.10">
    <property type="entry name" value="Endonuclease/exonuclease/phosphatase"/>
    <property type="match status" value="1"/>
</dbReference>
<dbReference type="AlphaFoldDB" id="A0AAV3QSF6"/>
<evidence type="ECO:0000313" key="2">
    <source>
        <dbReference type="EMBL" id="GAA0165800.1"/>
    </source>
</evidence>
<gene>
    <name evidence="2" type="ORF">LIER_21111</name>
</gene>
<name>A0AAV3QSF6_LITER</name>
<reference evidence="2 3" key="1">
    <citation type="submission" date="2024-01" db="EMBL/GenBank/DDBJ databases">
        <title>The complete chloroplast genome sequence of Lithospermum erythrorhizon: insights into the phylogenetic relationship among Boraginaceae species and the maternal lineages of purple gromwells.</title>
        <authorList>
            <person name="Okada T."/>
            <person name="Watanabe K."/>
        </authorList>
    </citation>
    <scope>NUCLEOTIDE SEQUENCE [LARGE SCALE GENOMIC DNA]</scope>
</reference>
<evidence type="ECO:0000313" key="3">
    <source>
        <dbReference type="Proteomes" id="UP001454036"/>
    </source>
</evidence>
<accession>A0AAV3QSF6</accession>
<keyword evidence="3" id="KW-1185">Reference proteome</keyword>
<dbReference type="Proteomes" id="UP001454036">
    <property type="component" value="Unassembled WGS sequence"/>
</dbReference>
<dbReference type="PANTHER" id="PTHR35218">
    <property type="entry name" value="RNASE H DOMAIN-CONTAINING PROTEIN"/>
    <property type="match status" value="1"/>
</dbReference>
<dbReference type="GO" id="GO:0003824">
    <property type="term" value="F:catalytic activity"/>
    <property type="evidence" value="ECO:0007669"/>
    <property type="project" value="InterPro"/>
</dbReference>
<dbReference type="InterPro" id="IPR005135">
    <property type="entry name" value="Endo/exonuclease/phosphatase"/>
</dbReference>
<dbReference type="PANTHER" id="PTHR35218:SF9">
    <property type="entry name" value="ENDONUCLEASE_EXONUCLEASE_PHOSPHATASE DOMAIN-CONTAINING PROTEIN"/>
    <property type="match status" value="1"/>
</dbReference>
<dbReference type="EMBL" id="BAABME010005498">
    <property type="protein sequence ID" value="GAA0165800.1"/>
    <property type="molecule type" value="Genomic_DNA"/>
</dbReference>
<dbReference type="SUPFAM" id="SSF56219">
    <property type="entry name" value="DNase I-like"/>
    <property type="match status" value="1"/>
</dbReference>
<comment type="caution">
    <text evidence="2">The sequence shown here is derived from an EMBL/GenBank/DDBJ whole genome shotgun (WGS) entry which is preliminary data.</text>
</comment>
<dbReference type="Pfam" id="PF03372">
    <property type="entry name" value="Exo_endo_phos"/>
    <property type="match status" value="1"/>
</dbReference>
<organism evidence="2 3">
    <name type="scientific">Lithospermum erythrorhizon</name>
    <name type="common">Purple gromwell</name>
    <name type="synonym">Lithospermum officinale var. erythrorhizon</name>
    <dbReference type="NCBI Taxonomy" id="34254"/>
    <lineage>
        <taxon>Eukaryota</taxon>
        <taxon>Viridiplantae</taxon>
        <taxon>Streptophyta</taxon>
        <taxon>Embryophyta</taxon>
        <taxon>Tracheophyta</taxon>
        <taxon>Spermatophyta</taxon>
        <taxon>Magnoliopsida</taxon>
        <taxon>eudicotyledons</taxon>
        <taxon>Gunneridae</taxon>
        <taxon>Pentapetalae</taxon>
        <taxon>asterids</taxon>
        <taxon>lamiids</taxon>
        <taxon>Boraginales</taxon>
        <taxon>Boraginaceae</taxon>
        <taxon>Boraginoideae</taxon>
        <taxon>Lithospermeae</taxon>
        <taxon>Lithospermum</taxon>
    </lineage>
</organism>
<proteinExistence type="predicted"/>
<feature type="domain" description="Endonuclease/exonuclease/phosphatase" evidence="1">
    <location>
        <begin position="6"/>
        <end position="207"/>
    </location>
</feature>
<dbReference type="InterPro" id="IPR036691">
    <property type="entry name" value="Endo/exonu/phosph_ase_sf"/>
</dbReference>
<protein>
    <recommendedName>
        <fullName evidence="1">Endonuclease/exonuclease/phosphatase domain-containing protein</fullName>
    </recommendedName>
</protein>
<evidence type="ECO:0000259" key="1">
    <source>
        <dbReference type="Pfam" id="PF03372"/>
    </source>
</evidence>
<sequence>MSILCWNCRGLGHSLEVRSLAGLVTNNKPSLVFLIETKLWKVEWDQTKSKLKLPNALVVDAKDKKGGLALLWPRSMEVDVKSFSSHHIKAFISNVTMERWRFVSFYGHHEVGNRKHSWNLMKIINGFPNCPTIFMGDFNEVFSDDEHVSHRRPRPRWQMENFRQVVRDCGMFDMGYSGFKFTWCNNFTSPNSTRARLDRGLASKDWLDRELDPGVKVFRSIRDCRLELLKWKRESLGKVHSSIQEKQDELDVLNQGSISMASKGRATVLAQEIDKLREADEFYWCQRSRAIWRVKGDRNTAFFHAISAERGKTNLISVLQDGLSNWHREPAQI</sequence>